<sequence length="170" mass="19252">MPEMYNIYTYTYIYIYLFIILCIVCCVFIILSTFLAFIAFGKDKAPTDTPTDAREDEKKEPTHESDDEDKDKTSNGSTQEKDALANANGDTTDKHIIVDSVDNETGNETETETEVETTPQPGETSSNKDENADMDTNGTDEERAQLIESFLELKEPQLNWKMVEFFAKTS</sequence>
<dbReference type="Proteomes" id="UP000023152">
    <property type="component" value="Unassembled WGS sequence"/>
</dbReference>
<evidence type="ECO:0000313" key="4">
    <source>
        <dbReference type="Proteomes" id="UP000023152"/>
    </source>
</evidence>
<feature type="compositionally biased region" description="Basic and acidic residues" evidence="1">
    <location>
        <begin position="45"/>
        <end position="64"/>
    </location>
</feature>
<evidence type="ECO:0000256" key="1">
    <source>
        <dbReference type="SAM" id="MobiDB-lite"/>
    </source>
</evidence>
<feature type="compositionally biased region" description="Acidic residues" evidence="1">
    <location>
        <begin position="101"/>
        <end position="115"/>
    </location>
</feature>
<keyword evidence="4" id="KW-1185">Reference proteome</keyword>
<feature type="region of interest" description="Disordered" evidence="1">
    <location>
        <begin position="45"/>
        <end position="144"/>
    </location>
</feature>
<reference evidence="3 4" key="1">
    <citation type="journal article" date="2013" name="Curr. Biol.">
        <title>The Genome of the Foraminiferan Reticulomyxa filosa.</title>
        <authorList>
            <person name="Glockner G."/>
            <person name="Hulsmann N."/>
            <person name="Schleicher M."/>
            <person name="Noegel A.A."/>
            <person name="Eichinger L."/>
            <person name="Gallinger C."/>
            <person name="Pawlowski J."/>
            <person name="Sierra R."/>
            <person name="Euteneuer U."/>
            <person name="Pillet L."/>
            <person name="Moustafa A."/>
            <person name="Platzer M."/>
            <person name="Groth M."/>
            <person name="Szafranski K."/>
            <person name="Schliwa M."/>
        </authorList>
    </citation>
    <scope>NUCLEOTIDE SEQUENCE [LARGE SCALE GENOMIC DNA]</scope>
</reference>
<comment type="caution">
    <text evidence="3">The sequence shown here is derived from an EMBL/GenBank/DDBJ whole genome shotgun (WGS) entry which is preliminary data.</text>
</comment>
<dbReference type="AlphaFoldDB" id="X6P5I5"/>
<evidence type="ECO:0000313" key="3">
    <source>
        <dbReference type="EMBL" id="ETO33815.1"/>
    </source>
</evidence>
<proteinExistence type="predicted"/>
<keyword evidence="2" id="KW-0472">Membrane</keyword>
<dbReference type="EMBL" id="ASPP01003120">
    <property type="protein sequence ID" value="ETO33815.1"/>
    <property type="molecule type" value="Genomic_DNA"/>
</dbReference>
<accession>X6P5I5</accession>
<name>X6P5I5_RETFI</name>
<keyword evidence="2" id="KW-1133">Transmembrane helix</keyword>
<protein>
    <submittedName>
        <fullName evidence="3">Signal recognition particle GTPase, FtsY</fullName>
    </submittedName>
</protein>
<feature type="transmembrane region" description="Helical" evidence="2">
    <location>
        <begin position="12"/>
        <end position="40"/>
    </location>
</feature>
<evidence type="ECO:0000256" key="2">
    <source>
        <dbReference type="SAM" id="Phobius"/>
    </source>
</evidence>
<gene>
    <name evidence="3" type="ORF">RFI_03291</name>
</gene>
<organism evidence="3 4">
    <name type="scientific">Reticulomyxa filosa</name>
    <dbReference type="NCBI Taxonomy" id="46433"/>
    <lineage>
        <taxon>Eukaryota</taxon>
        <taxon>Sar</taxon>
        <taxon>Rhizaria</taxon>
        <taxon>Retaria</taxon>
        <taxon>Foraminifera</taxon>
        <taxon>Monothalamids</taxon>
        <taxon>Reticulomyxidae</taxon>
        <taxon>Reticulomyxa</taxon>
    </lineage>
</organism>
<keyword evidence="2" id="KW-0812">Transmembrane</keyword>